<proteinExistence type="predicted"/>
<dbReference type="Proteomes" id="UP000051557">
    <property type="component" value="Unassembled WGS sequence"/>
</dbReference>
<evidence type="ECO:0000313" key="2">
    <source>
        <dbReference type="Proteomes" id="UP000051557"/>
    </source>
</evidence>
<dbReference type="GO" id="GO:0003824">
    <property type="term" value="F:catalytic activity"/>
    <property type="evidence" value="ECO:0007669"/>
    <property type="project" value="InterPro"/>
</dbReference>
<dbReference type="AlphaFoldDB" id="A0A0R2XDQ1"/>
<protein>
    <submittedName>
        <fullName evidence="1">Uncharacterized protein</fullName>
    </submittedName>
</protein>
<evidence type="ECO:0000313" key="1">
    <source>
        <dbReference type="EMBL" id="KRP32419.1"/>
    </source>
</evidence>
<gene>
    <name evidence="1" type="ORF">ABS32_03825</name>
</gene>
<accession>A0A0R2XDQ1</accession>
<comment type="caution">
    <text evidence="1">The sequence shown here is derived from an EMBL/GenBank/DDBJ whole genome shotgun (WGS) entry which is preliminary data.</text>
</comment>
<dbReference type="SUPFAM" id="SSF48557">
    <property type="entry name" value="L-aspartase-like"/>
    <property type="match status" value="1"/>
</dbReference>
<dbReference type="InterPro" id="IPR008948">
    <property type="entry name" value="L-Aspartase-like"/>
</dbReference>
<dbReference type="EMBL" id="LIDM01000116">
    <property type="protein sequence ID" value="KRP32419.1"/>
    <property type="molecule type" value="Genomic_DNA"/>
</dbReference>
<dbReference type="Gene3D" id="1.20.200.10">
    <property type="entry name" value="Fumarase/aspartase (Central domain)"/>
    <property type="match status" value="1"/>
</dbReference>
<reference evidence="1 2" key="1">
    <citation type="submission" date="2015-10" db="EMBL/GenBank/DDBJ databases">
        <title>Metagenome-Assembled Genomes uncover a global brackish microbiome.</title>
        <authorList>
            <person name="Hugerth L.W."/>
            <person name="Larsson J."/>
            <person name="Alneberg J."/>
            <person name="Lindh M.V."/>
            <person name="Legrand C."/>
            <person name="Pinhassi J."/>
            <person name="Andersson A.F."/>
        </authorList>
    </citation>
    <scope>NUCLEOTIDE SEQUENCE [LARGE SCALE GENOMIC DNA]</scope>
    <source>
        <strain evidence="1">BACL9 MAG-120820-bin42</strain>
    </source>
</reference>
<sequence length="68" mass="7738">MLTIGRTHGIHAEPTSHGIRMALLHDEFGRAEERLVAAREEIAVGNFPGRWAPTRTWTLRSRRMCAKN</sequence>
<organism evidence="1 2">
    <name type="scientific">Verrucomicrobia subdivision 6 bacterium BACL9 MAG-120820-bin42</name>
    <dbReference type="NCBI Taxonomy" id="1655634"/>
    <lineage>
        <taxon>Bacteria</taxon>
        <taxon>Pseudomonadati</taxon>
        <taxon>Verrucomicrobiota</taxon>
        <taxon>Verrucomicrobiia</taxon>
        <taxon>Verrucomicrobiales</taxon>
        <taxon>Verrucomicrobia subdivision 6</taxon>
    </lineage>
</organism>
<name>A0A0R2XDQ1_9BACT</name>